<organism evidence="6 7">
    <name type="scientific">Vagococcus fluvialis</name>
    <dbReference type="NCBI Taxonomy" id="2738"/>
    <lineage>
        <taxon>Bacteria</taxon>
        <taxon>Bacillati</taxon>
        <taxon>Bacillota</taxon>
        <taxon>Bacilli</taxon>
        <taxon>Lactobacillales</taxon>
        <taxon>Enterococcaceae</taxon>
        <taxon>Vagococcus</taxon>
    </lineage>
</organism>
<evidence type="ECO:0000256" key="3">
    <source>
        <dbReference type="ARBA" id="ARBA00023125"/>
    </source>
</evidence>
<keyword evidence="4" id="KW-0233">DNA recombination</keyword>
<dbReference type="CDD" id="cd01189">
    <property type="entry name" value="INT_ICEBs1_C_like"/>
    <property type="match status" value="1"/>
</dbReference>
<accession>A0A7X6I3Z2</accession>
<dbReference type="EMBL" id="JAAVMB010000017">
    <property type="protein sequence ID" value="NKC68961.1"/>
    <property type="molecule type" value="Genomic_DNA"/>
</dbReference>
<evidence type="ECO:0000256" key="1">
    <source>
        <dbReference type="ARBA" id="ARBA00008857"/>
    </source>
</evidence>
<dbReference type="PANTHER" id="PTHR30629:SF2">
    <property type="entry name" value="PROPHAGE INTEGRASE INTS-RELATED"/>
    <property type="match status" value="1"/>
</dbReference>
<protein>
    <submittedName>
        <fullName evidence="6">Site-specific integrase</fullName>
    </submittedName>
</protein>
<evidence type="ECO:0000256" key="2">
    <source>
        <dbReference type="ARBA" id="ARBA00022908"/>
    </source>
</evidence>
<dbReference type="Pfam" id="PF14659">
    <property type="entry name" value="Phage_int_SAM_3"/>
    <property type="match status" value="1"/>
</dbReference>
<dbReference type="InterPro" id="IPR050808">
    <property type="entry name" value="Phage_Integrase"/>
</dbReference>
<dbReference type="PANTHER" id="PTHR30629">
    <property type="entry name" value="PROPHAGE INTEGRASE"/>
    <property type="match status" value="1"/>
</dbReference>
<dbReference type="Pfam" id="PF00589">
    <property type="entry name" value="Phage_integrase"/>
    <property type="match status" value="1"/>
</dbReference>
<dbReference type="GO" id="GO:0015074">
    <property type="term" value="P:DNA integration"/>
    <property type="evidence" value="ECO:0007669"/>
    <property type="project" value="UniProtKB-KW"/>
</dbReference>
<name>A0A7X6I3Z2_9ENTE</name>
<dbReference type="InterPro" id="IPR013762">
    <property type="entry name" value="Integrase-like_cat_sf"/>
</dbReference>
<dbReference type="PROSITE" id="PS51898">
    <property type="entry name" value="TYR_RECOMBINASE"/>
    <property type="match status" value="1"/>
</dbReference>
<dbReference type="InterPro" id="IPR002104">
    <property type="entry name" value="Integrase_catalytic"/>
</dbReference>
<evidence type="ECO:0000256" key="4">
    <source>
        <dbReference type="ARBA" id="ARBA00023172"/>
    </source>
</evidence>
<dbReference type="RefSeq" id="WP_167808015.1">
    <property type="nucleotide sequence ID" value="NZ_JAAVMB010000017.1"/>
</dbReference>
<dbReference type="Gene3D" id="1.10.150.130">
    <property type="match status" value="1"/>
</dbReference>
<dbReference type="InterPro" id="IPR004107">
    <property type="entry name" value="Integrase_SAM-like_N"/>
</dbReference>
<keyword evidence="2" id="KW-0229">DNA integration</keyword>
<gene>
    <name evidence="6" type="ORF">HED35_12765</name>
</gene>
<dbReference type="InterPro" id="IPR028259">
    <property type="entry name" value="AP2-like_int_N"/>
</dbReference>
<evidence type="ECO:0000313" key="7">
    <source>
        <dbReference type="Proteomes" id="UP000521358"/>
    </source>
</evidence>
<dbReference type="Pfam" id="PF14657">
    <property type="entry name" value="Arm-DNA-bind_4"/>
    <property type="match status" value="1"/>
</dbReference>
<dbReference type="InterPro" id="IPR010998">
    <property type="entry name" value="Integrase_recombinase_N"/>
</dbReference>
<comment type="similarity">
    <text evidence="1">Belongs to the 'phage' integrase family.</text>
</comment>
<dbReference type="AlphaFoldDB" id="A0A7X6I3Z2"/>
<keyword evidence="3" id="KW-0238">DNA-binding</keyword>
<dbReference type="GO" id="GO:0006310">
    <property type="term" value="P:DNA recombination"/>
    <property type="evidence" value="ECO:0007669"/>
    <property type="project" value="UniProtKB-KW"/>
</dbReference>
<evidence type="ECO:0000259" key="5">
    <source>
        <dbReference type="PROSITE" id="PS51898"/>
    </source>
</evidence>
<comment type="caution">
    <text evidence="6">The sequence shown here is derived from an EMBL/GenBank/DDBJ whole genome shotgun (WGS) entry which is preliminary data.</text>
</comment>
<dbReference type="SUPFAM" id="SSF56349">
    <property type="entry name" value="DNA breaking-rejoining enzymes"/>
    <property type="match status" value="1"/>
</dbReference>
<sequence length="384" mass="44815">MAQFTQYELKNGSKKWMFKSYLGVDEVTGKEIRTTRRGFDTLKEAKLEEKRLQHDYLTNGLNKVSVTTFKEAYEMWFTQYKNTVKESTWAKTGEMFVNHILPAYGDLRIEKIDVKYCQKVINKWFDHTKTKYKRMHNYVSNVFEYAISLGIVSDNPTKRVTVPKVMEEVKEETEFNFYTRDELITFLKLLEKDKNVKTYSLFYLLAFSGLRQGEALALTWSDIDFELKTLTVSKTLTRGENSRLIVLPPKTKKSARTMALDDGTLSVLKKWRKVQRTEALQFGFNTMNKNQLIFTNIDNNFLSPAKPRKWLIATQEKHNLKSISVHGFRHTHCSLLFEAGATIPEVQERLGHGDVKTTMNIYTHVTKKTKKETDLKFANYINIV</sequence>
<dbReference type="Gene3D" id="1.10.443.10">
    <property type="entry name" value="Intergrase catalytic core"/>
    <property type="match status" value="1"/>
</dbReference>
<dbReference type="InterPro" id="IPR011010">
    <property type="entry name" value="DNA_brk_join_enz"/>
</dbReference>
<dbReference type="GO" id="GO:0003677">
    <property type="term" value="F:DNA binding"/>
    <property type="evidence" value="ECO:0007669"/>
    <property type="project" value="UniProtKB-KW"/>
</dbReference>
<dbReference type="Proteomes" id="UP000521358">
    <property type="component" value="Unassembled WGS sequence"/>
</dbReference>
<feature type="domain" description="Tyr recombinase" evidence="5">
    <location>
        <begin position="173"/>
        <end position="375"/>
    </location>
</feature>
<reference evidence="6 7" key="1">
    <citation type="submission" date="2020-03" db="EMBL/GenBank/DDBJ databases">
        <title>Bacterial samples isolated from urine from healthy bovine heifers (Gyr breed).</title>
        <authorList>
            <person name="Giannattasio-Ferraz S."/>
            <person name="Maskeri L."/>
            <person name="Penido A."/>
            <person name="Barbosa-Stancioli E.F."/>
            <person name="Putonti C."/>
        </authorList>
    </citation>
    <scope>NUCLEOTIDE SEQUENCE [LARGE SCALE GENOMIC DNA]</scope>
    <source>
        <strain evidence="6 7">UFMG-H7</strain>
    </source>
</reference>
<proteinExistence type="inferred from homology"/>
<evidence type="ECO:0000313" key="6">
    <source>
        <dbReference type="EMBL" id="NKC68961.1"/>
    </source>
</evidence>